<dbReference type="InterPro" id="IPR049453">
    <property type="entry name" value="Memb_transporter_dom"/>
</dbReference>
<feature type="transmembrane region" description="Helical" evidence="8">
    <location>
        <begin position="198"/>
        <end position="219"/>
    </location>
</feature>
<feature type="transmembrane region" description="Helical" evidence="8">
    <location>
        <begin position="173"/>
        <end position="191"/>
    </location>
</feature>
<dbReference type="PANTHER" id="PTHR30509:SF9">
    <property type="entry name" value="MULTIDRUG RESISTANCE PROTEIN MDTO"/>
    <property type="match status" value="1"/>
</dbReference>
<feature type="transmembrane region" description="Helical" evidence="8">
    <location>
        <begin position="566"/>
        <end position="591"/>
    </location>
</feature>
<accession>A0A558AC93</accession>
<keyword evidence="2" id="KW-1003">Cell membrane</keyword>
<dbReference type="EMBL" id="VJZA01000022">
    <property type="protein sequence ID" value="TVT21891.1"/>
    <property type="molecule type" value="Genomic_DNA"/>
</dbReference>
<feature type="compositionally biased region" description="Pro residues" evidence="7">
    <location>
        <begin position="799"/>
        <end position="819"/>
    </location>
</feature>
<dbReference type="OrthoDB" id="7431670at2"/>
<feature type="transmembrane region" description="Helical" evidence="8">
    <location>
        <begin position="470"/>
        <end position="487"/>
    </location>
</feature>
<evidence type="ECO:0000256" key="5">
    <source>
        <dbReference type="ARBA" id="ARBA00023136"/>
    </source>
</evidence>
<dbReference type="PANTHER" id="PTHR30509">
    <property type="entry name" value="P-HYDROXYBENZOIC ACID EFFLUX PUMP SUBUNIT-RELATED"/>
    <property type="match status" value="1"/>
</dbReference>
<feature type="transmembrane region" description="Helical" evidence="8">
    <location>
        <begin position="542"/>
        <end position="559"/>
    </location>
</feature>
<evidence type="ECO:0000256" key="2">
    <source>
        <dbReference type="ARBA" id="ARBA00022475"/>
    </source>
</evidence>
<comment type="caution">
    <text evidence="10">The sequence shown here is derived from an EMBL/GenBank/DDBJ whole genome shotgun (WGS) entry which is preliminary data.</text>
</comment>
<comment type="similarity">
    <text evidence="6">Belongs to the YccS/YhfK family.</text>
</comment>
<feature type="transmembrane region" description="Helical" evidence="8">
    <location>
        <begin position="97"/>
        <end position="116"/>
    </location>
</feature>
<evidence type="ECO:0000256" key="8">
    <source>
        <dbReference type="SAM" id="Phobius"/>
    </source>
</evidence>
<keyword evidence="3 8" id="KW-0812">Transmembrane</keyword>
<gene>
    <name evidence="10" type="ORF">FNH06_15130</name>
</gene>
<feature type="transmembrane region" description="Helical" evidence="8">
    <location>
        <begin position="122"/>
        <end position="142"/>
    </location>
</feature>
<protein>
    <recommendedName>
        <fullName evidence="9">Integral membrane bound transporter domain-containing protein</fullName>
    </recommendedName>
</protein>
<evidence type="ECO:0000313" key="10">
    <source>
        <dbReference type="EMBL" id="TVT21891.1"/>
    </source>
</evidence>
<evidence type="ECO:0000256" key="6">
    <source>
        <dbReference type="ARBA" id="ARBA00043993"/>
    </source>
</evidence>
<feature type="transmembrane region" description="Helical" evidence="8">
    <location>
        <begin position="149"/>
        <end position="167"/>
    </location>
</feature>
<keyword evidence="11" id="KW-1185">Reference proteome</keyword>
<feature type="transmembrane region" description="Helical" evidence="8">
    <location>
        <begin position="597"/>
        <end position="615"/>
    </location>
</feature>
<dbReference type="AlphaFoldDB" id="A0A558AC93"/>
<evidence type="ECO:0000256" key="3">
    <source>
        <dbReference type="ARBA" id="ARBA00022692"/>
    </source>
</evidence>
<feature type="transmembrane region" description="Helical" evidence="8">
    <location>
        <begin position="493"/>
        <end position="513"/>
    </location>
</feature>
<evidence type="ECO:0000256" key="1">
    <source>
        <dbReference type="ARBA" id="ARBA00004651"/>
    </source>
</evidence>
<feature type="domain" description="Integral membrane bound transporter" evidence="9">
    <location>
        <begin position="479"/>
        <end position="606"/>
    </location>
</feature>
<evidence type="ECO:0000259" key="9">
    <source>
        <dbReference type="Pfam" id="PF13515"/>
    </source>
</evidence>
<comment type="subcellular location">
    <subcellularLocation>
        <location evidence="1">Cell membrane</location>
        <topology evidence="1">Multi-pass membrane protein</topology>
    </subcellularLocation>
</comment>
<keyword evidence="5 8" id="KW-0472">Membrane</keyword>
<sequence>MARPTPRPAPVTNTICSESSTTGPSHEPKPPCDGGAVTVRDNFTDRLQFPQDDHHQGYLAVTPAGGAPLAGPGLAESCRNLWGRFCSSDPGLTQLRLAGRSAVGVAVGVAVGYLGAQLTGQPVLIPILLCAVLSMNITFSVAEPARSSRLVTVALMPLPVALAMLLATSLTAHRPAALAGFVGVMFVAVYIRRFGPRFFAYGLVGWMSYFMTMFTGLRIGQLPAMLLVVGLETVAMAVLQVLVFRHRPNRVLLRMTRAFQARVSALAETSLAQVAGTRPGGRVDRAQRIGLIRLNESALLIDGQLGMAGSLPEGHSEEAVRHELLAAEFAIGTISAAATQLRAQRGTTGAREPADVRAALTALSRGDLDAAAAAGERLSALGVNSGSAYAATAAAYRLGTSILDLVRALRNLTAAPAGPGSTRQVPFTPSVVLFNGRLPGAGPLAGELGGEPGTGLRALPARMRLTTRQAFQVALAGGLAIGVGSLINEQRYYWAVLACFMAFTGTATAAETISKAADRALGTLVGVGVATLFASLTHGNLVGVMIVVLGSILVGFFLMRFTYALAVVFMTTMVAQLYEVLHEFSAGLLLLRLEETAAGAVVGCVVAVCFLPTSTRRVARMARRRFLVATAELLAGTGARLRGGRGLGADLRASARAADAALQQLLTVTRPWTLPALFGSESPFPGARDLRQRMAMYSLLADQARSLAVLVHLAPRPDVHLAGTLARICDLLGERVRALSAGTALPPGTAEVSRRLDTVGLTLVSWYGVTDEGPRRILAQLRHLDETTGRIAAGGPGSGTPPPPPEPPAVRSPTEPVPDTPRARPATNRCTANSIRGLVSRPDHRPTRAVVTLIDRYGRQAARAETDHHGRYALTPRRAGVYLLVCTPSEPVATPGARTAPHATAVVAMDEPVTCDIVLPGEHPATLGCEDGTEAAFRHTSET</sequence>
<name>A0A558AC93_9PSEU</name>
<proteinExistence type="inferred from homology"/>
<feature type="region of interest" description="Disordered" evidence="7">
    <location>
        <begin position="1"/>
        <end position="34"/>
    </location>
</feature>
<dbReference type="GO" id="GO:0005886">
    <property type="term" value="C:plasma membrane"/>
    <property type="evidence" value="ECO:0007669"/>
    <property type="project" value="UniProtKB-SubCell"/>
</dbReference>
<keyword evidence="4 8" id="KW-1133">Transmembrane helix</keyword>
<evidence type="ECO:0000256" key="7">
    <source>
        <dbReference type="SAM" id="MobiDB-lite"/>
    </source>
</evidence>
<dbReference type="Proteomes" id="UP000318578">
    <property type="component" value="Unassembled WGS sequence"/>
</dbReference>
<feature type="transmembrane region" description="Helical" evidence="8">
    <location>
        <begin position="225"/>
        <end position="244"/>
    </location>
</feature>
<feature type="transmembrane region" description="Helical" evidence="8">
    <location>
        <begin position="520"/>
        <end position="536"/>
    </location>
</feature>
<feature type="compositionally biased region" description="Polar residues" evidence="7">
    <location>
        <begin position="11"/>
        <end position="24"/>
    </location>
</feature>
<dbReference type="Pfam" id="PF13515">
    <property type="entry name" value="FUSC_2"/>
    <property type="match status" value="1"/>
</dbReference>
<reference evidence="10 11" key="1">
    <citation type="submission" date="2019-07" db="EMBL/GenBank/DDBJ databases">
        <title>New species of Amycolatopsis and Streptomyces.</title>
        <authorList>
            <person name="Duangmal K."/>
            <person name="Teo W.F.A."/>
            <person name="Lipun K."/>
        </authorList>
    </citation>
    <scope>NUCLEOTIDE SEQUENCE [LARGE SCALE GENOMIC DNA]</scope>
    <source>
        <strain evidence="10 11">JCM 30562</strain>
    </source>
</reference>
<evidence type="ECO:0000256" key="4">
    <source>
        <dbReference type="ARBA" id="ARBA00022989"/>
    </source>
</evidence>
<feature type="region of interest" description="Disordered" evidence="7">
    <location>
        <begin position="789"/>
        <end position="844"/>
    </location>
</feature>
<evidence type="ECO:0000313" key="11">
    <source>
        <dbReference type="Proteomes" id="UP000318578"/>
    </source>
</evidence>
<organism evidence="10 11">
    <name type="scientific">Amycolatopsis acidiphila</name>
    <dbReference type="NCBI Taxonomy" id="715473"/>
    <lineage>
        <taxon>Bacteria</taxon>
        <taxon>Bacillati</taxon>
        <taxon>Actinomycetota</taxon>
        <taxon>Actinomycetes</taxon>
        <taxon>Pseudonocardiales</taxon>
        <taxon>Pseudonocardiaceae</taxon>
        <taxon>Amycolatopsis</taxon>
    </lineage>
</organism>